<evidence type="ECO:0000313" key="2">
    <source>
        <dbReference type="Proteomes" id="UP001148629"/>
    </source>
</evidence>
<accession>A0ACC1RUB6</accession>
<protein>
    <submittedName>
        <fullName evidence="1">Uncharacterized protein</fullName>
    </submittedName>
</protein>
<organism evidence="1 2">
    <name type="scientific">Fusarium decemcellulare</name>
    <dbReference type="NCBI Taxonomy" id="57161"/>
    <lineage>
        <taxon>Eukaryota</taxon>
        <taxon>Fungi</taxon>
        <taxon>Dikarya</taxon>
        <taxon>Ascomycota</taxon>
        <taxon>Pezizomycotina</taxon>
        <taxon>Sordariomycetes</taxon>
        <taxon>Hypocreomycetidae</taxon>
        <taxon>Hypocreales</taxon>
        <taxon>Nectriaceae</taxon>
        <taxon>Fusarium</taxon>
        <taxon>Fusarium decemcellulare species complex</taxon>
    </lineage>
</organism>
<name>A0ACC1RUB6_9HYPO</name>
<evidence type="ECO:0000313" key="1">
    <source>
        <dbReference type="EMBL" id="KAJ3526077.1"/>
    </source>
</evidence>
<sequence length="1018" mass="112740">MSWLGTSPDCSKAAPPTPLVGFVRYEMPECMHGPLVIPLPPVKVVDLRSPTCTPNARNMPDHFFNDPPVNPRTWLPGYQTNGDEEIVAGSCLCFHRKVTFGFSKKDILLLLPSSSFSEEFFVDFLPTDTTRGDSVYTSFSRRSCQKHRHRLLLSAIAFPFTIHFPRSEKRSFLQQDIDNRIQTFHHPLHFASLHFSSSVSCSTAPTLFSIYGRLFYKSLDENPTFTDFLRRFSPPEMGCRTYSAGELLRLRRAAPKGGVAEALAAKVEEDADLGEIIRSGPSRPLSLTAGEDSNASSEADDRCHRAAAQQLDGTDSERKFRGQTDSEHERGPMTAPADLAAQKAEGFQKFCNSVVSPTHVRVTAGGRIVPNTRGTHSPTMKWARERNPADGPSNARSVSGYQPEGIPYPILPPGWAHFTPMVPAHAPGTVPGLAFRPDAFPPMAYNIASAYGMQAVQFAPVPSQQPAVVSAPQMAKQNEITASDQPKAIQFAPTEQFNPNQLQFNAPQPVLCNGQWLIAHGPNLYPLTLMPPSGPPQLSSLPPSNADFNTPALKPDQPSGLAQLPAHNLLTATDAASRLSDTPSPPISSIRPSSITKKQLEVLRSQKKYHEDQIQFNKHQIDHKNMGERLETICREIKHFEQILANQLNFEARKYPKVETQKDHRVSHSSIDYAHSDAGLESPVAARAALPAAIKGQTTRERIQVRSVTVHNPSNAVTTFQPAKEPAHVHRSDRADYEFQRKPSSLPVNAALAPPFQPRTDVSNSSLATGVPEEPVSAKHSHFITKSSAHWQSFFKKAEAAKNYGTPYLIGKLPAGIDPANARDTDYTYCRELTEDEHRARHMFWGKAPHHLQEGLPKYDGKHFYPASPIKESPVDTVESTMSTQGPSNTINVLTEPKTMSTKTGENDPFHAMAQAGMNAIRNRFDDATRSESLHRAEDSLRGSSASELPHSESYVSQPSPRYLEFRRIVNERTRISSENLRAKMSEDSGDEEGSLIFKGRRTMERTARYVDTCHLLL</sequence>
<proteinExistence type="predicted"/>
<dbReference type="EMBL" id="JANRMS010001798">
    <property type="protein sequence ID" value="KAJ3526077.1"/>
    <property type="molecule type" value="Genomic_DNA"/>
</dbReference>
<comment type="caution">
    <text evidence="1">The sequence shown here is derived from an EMBL/GenBank/DDBJ whole genome shotgun (WGS) entry which is preliminary data.</text>
</comment>
<keyword evidence="2" id="KW-1185">Reference proteome</keyword>
<reference evidence="1" key="1">
    <citation type="submission" date="2022-08" db="EMBL/GenBank/DDBJ databases">
        <title>Genome Sequence of Fusarium decemcellulare.</title>
        <authorList>
            <person name="Buettner E."/>
        </authorList>
    </citation>
    <scope>NUCLEOTIDE SEQUENCE</scope>
    <source>
        <strain evidence="1">Babe19</strain>
    </source>
</reference>
<dbReference type="Proteomes" id="UP001148629">
    <property type="component" value="Unassembled WGS sequence"/>
</dbReference>
<gene>
    <name evidence="1" type="ORF">NM208_g11357</name>
</gene>